<dbReference type="InterPro" id="IPR006311">
    <property type="entry name" value="TAT_signal"/>
</dbReference>
<dbReference type="Gene3D" id="3.40.190.10">
    <property type="entry name" value="Periplasmic binding protein-like II"/>
    <property type="match status" value="2"/>
</dbReference>
<keyword evidence="1" id="KW-0732">Signal</keyword>
<dbReference type="PROSITE" id="PS51257">
    <property type="entry name" value="PROKAR_LIPOPROTEIN"/>
    <property type="match status" value="1"/>
</dbReference>
<dbReference type="SUPFAM" id="SSF53850">
    <property type="entry name" value="Periplasmic binding protein-like II"/>
    <property type="match status" value="1"/>
</dbReference>
<proteinExistence type="predicted"/>
<reference evidence="2 3" key="1">
    <citation type="journal article" date="2019" name="Int. J. Syst. Evol. Microbiol.">
        <title>The Global Catalogue of Microorganisms (GCM) 10K type strain sequencing project: providing services to taxonomists for standard genome sequencing and annotation.</title>
        <authorList>
            <consortium name="The Broad Institute Genomics Platform"/>
            <consortium name="The Broad Institute Genome Sequencing Center for Infectious Disease"/>
            <person name="Wu L."/>
            <person name="Ma J."/>
        </authorList>
    </citation>
    <scope>NUCLEOTIDE SEQUENCE [LARGE SCALE GENOMIC DNA]</scope>
    <source>
        <strain evidence="2 3">JCM 16013</strain>
    </source>
</reference>
<comment type="caution">
    <text evidence="2">The sequence shown here is derived from an EMBL/GenBank/DDBJ whole genome shotgun (WGS) entry which is preliminary data.</text>
</comment>
<protein>
    <submittedName>
        <fullName evidence="2">Extracellular solute-binding protein</fullName>
    </submittedName>
</protein>
<evidence type="ECO:0000313" key="3">
    <source>
        <dbReference type="Proteomes" id="UP001499854"/>
    </source>
</evidence>
<sequence length="556" mass="59476">MSHEISRRNVLRTTGAVAVAAAAAPALAACGSSKTGGSSGGAQSNVGKKLVEWPTYTPVKGLNPDMPGTAAGVQDTFLQYPSNLVQSVPTKPGDGSKVRALIVTYGTQPKGPDENKLWKAVNDAVGVDLELTMVTDGDWQTKLGAMMAGSDLPDIIMLGLYQLPNEAQFLQAKCEPLGQYLAGDKGAKDFPNLAAIPHFSWDSMGRVGGDYYGIPIHRPRLGNSFFANSDLFEQAGIWNPTPGGLKKEELTAGLVKLNTQGHFALGTNKVASFGYLNHSGTHGTPNLWSLQNGQFTTAYGTDGMKQSIATMADWYSKGLYDPAALTVSSTQCKTNFQNGTYVTTTDGFGGFTGYANAVNEKFKTDFVRPFDTGAKPTPWLTPGYFGYTVLKKAAPERIKMLLGVLNFLAAPFGSKEWELINYGIEGTHFTRGKDGGPSVPTELGKIENAVNVPFKYVMAAPLVNYIAGQPEAAKRCYKAQQDIVPLGVADPSLGIQSATRNKQWPTLLQQMQDGLNQIITGKAPLSSWDDVIKKWKGNGGDQIAAELGAEYAKTHG</sequence>
<keyword evidence="3" id="KW-1185">Reference proteome</keyword>
<name>A0ABN2QG86_9ACTN</name>
<dbReference type="EMBL" id="BAAAQM010000001">
    <property type="protein sequence ID" value="GAA1951818.1"/>
    <property type="molecule type" value="Genomic_DNA"/>
</dbReference>
<feature type="signal peptide" evidence="1">
    <location>
        <begin position="1"/>
        <end position="28"/>
    </location>
</feature>
<evidence type="ECO:0000256" key="1">
    <source>
        <dbReference type="SAM" id="SignalP"/>
    </source>
</evidence>
<feature type="chain" id="PRO_5047120266" evidence="1">
    <location>
        <begin position="29"/>
        <end position="556"/>
    </location>
</feature>
<evidence type="ECO:0000313" key="2">
    <source>
        <dbReference type="EMBL" id="GAA1951818.1"/>
    </source>
</evidence>
<gene>
    <name evidence="2" type="ORF">GCM10009838_03680</name>
</gene>
<accession>A0ABN2QG86</accession>
<organism evidence="2 3">
    <name type="scientific">Catenulispora subtropica</name>
    <dbReference type="NCBI Taxonomy" id="450798"/>
    <lineage>
        <taxon>Bacteria</taxon>
        <taxon>Bacillati</taxon>
        <taxon>Actinomycetota</taxon>
        <taxon>Actinomycetes</taxon>
        <taxon>Catenulisporales</taxon>
        <taxon>Catenulisporaceae</taxon>
        <taxon>Catenulispora</taxon>
    </lineage>
</organism>
<dbReference type="PROSITE" id="PS51318">
    <property type="entry name" value="TAT"/>
    <property type="match status" value="1"/>
</dbReference>
<dbReference type="Proteomes" id="UP001499854">
    <property type="component" value="Unassembled WGS sequence"/>
</dbReference>
<dbReference type="RefSeq" id="WP_344655097.1">
    <property type="nucleotide sequence ID" value="NZ_BAAAQM010000001.1"/>
</dbReference>